<dbReference type="EMBL" id="CP073767">
    <property type="protein sequence ID" value="UWZ57989.1"/>
    <property type="molecule type" value="Genomic_DNA"/>
</dbReference>
<feature type="transmembrane region" description="Helical" evidence="1">
    <location>
        <begin position="31"/>
        <end position="53"/>
    </location>
</feature>
<accession>A0A9Q9IKT9</accession>
<keyword evidence="1" id="KW-1133">Transmembrane helix</keyword>
<keyword evidence="3" id="KW-1185">Reference proteome</keyword>
<proteinExistence type="predicted"/>
<evidence type="ECO:0000313" key="2">
    <source>
        <dbReference type="EMBL" id="UWZ57989.1"/>
    </source>
</evidence>
<protein>
    <submittedName>
        <fullName evidence="2">Uncharacterized protein</fullName>
    </submittedName>
</protein>
<keyword evidence="1" id="KW-0812">Transmembrane</keyword>
<dbReference type="RefSeq" id="WP_033360110.1">
    <property type="nucleotide sequence ID" value="NZ_CP073767.1"/>
</dbReference>
<organism evidence="2 3">
    <name type="scientific">Dactylosporangium aurantiacum</name>
    <dbReference type="NCBI Taxonomy" id="35754"/>
    <lineage>
        <taxon>Bacteria</taxon>
        <taxon>Bacillati</taxon>
        <taxon>Actinomycetota</taxon>
        <taxon>Actinomycetes</taxon>
        <taxon>Micromonosporales</taxon>
        <taxon>Micromonosporaceae</taxon>
        <taxon>Dactylosporangium</taxon>
    </lineage>
</organism>
<name>A0A9Q9IKT9_9ACTN</name>
<gene>
    <name evidence="2" type="ORF">Daura_18555</name>
</gene>
<reference evidence="2" key="1">
    <citation type="submission" date="2021-04" db="EMBL/GenBank/DDBJ databases">
        <title>Dactylosporangium aurantiacum NRRL B-8018 full assembly.</title>
        <authorList>
            <person name="Hartkoorn R.C."/>
            <person name="Beaudoing E."/>
            <person name="Hot D."/>
        </authorList>
    </citation>
    <scope>NUCLEOTIDE SEQUENCE</scope>
    <source>
        <strain evidence="2">NRRL B-8018</strain>
    </source>
</reference>
<dbReference type="KEGG" id="daur:Daura_18555"/>
<dbReference type="Proteomes" id="UP001058003">
    <property type="component" value="Chromosome"/>
</dbReference>
<evidence type="ECO:0000313" key="3">
    <source>
        <dbReference type="Proteomes" id="UP001058003"/>
    </source>
</evidence>
<keyword evidence="1" id="KW-0472">Membrane</keyword>
<sequence>MAAAGRATVAQLRADLWHGLRTVGGHRTTRWLLVVWTVFALANGSLSALLIPLDTLVRGHGM</sequence>
<dbReference type="AlphaFoldDB" id="A0A9Q9IKT9"/>
<evidence type="ECO:0000256" key="1">
    <source>
        <dbReference type="SAM" id="Phobius"/>
    </source>
</evidence>